<gene>
    <name evidence="8" type="primary">panC</name>
    <name evidence="9" type="ORF">DDF65_12210</name>
</gene>
<dbReference type="InterPro" id="IPR014729">
    <property type="entry name" value="Rossmann-like_a/b/a_fold"/>
</dbReference>
<comment type="miscellaneous">
    <text evidence="8">The reaction proceeds by a bi uni uni bi ping pong mechanism.</text>
</comment>
<evidence type="ECO:0000256" key="4">
    <source>
        <dbReference type="ARBA" id="ARBA00022655"/>
    </source>
</evidence>
<comment type="caution">
    <text evidence="9">The sequence shown here is derived from an EMBL/GenBank/DDBJ whole genome shotgun (WGS) entry which is preliminary data.</text>
</comment>
<dbReference type="EMBL" id="QDKP01000037">
    <property type="protein sequence ID" value="PVM82332.1"/>
    <property type="molecule type" value="Genomic_DNA"/>
</dbReference>
<dbReference type="NCBIfam" id="TIGR00018">
    <property type="entry name" value="panC"/>
    <property type="match status" value="1"/>
</dbReference>
<accession>A0A2T9JF57</accession>
<dbReference type="GO" id="GO:0004592">
    <property type="term" value="F:pantoate-beta-alanine ligase activity"/>
    <property type="evidence" value="ECO:0007669"/>
    <property type="project" value="UniProtKB-UniRule"/>
</dbReference>
<evidence type="ECO:0000313" key="9">
    <source>
        <dbReference type="EMBL" id="PVM82332.1"/>
    </source>
</evidence>
<evidence type="ECO:0000256" key="3">
    <source>
        <dbReference type="ARBA" id="ARBA00022598"/>
    </source>
</evidence>
<organism evidence="9 10">
    <name type="scientific">Caulobacter radicis</name>
    <dbReference type="NCBI Taxonomy" id="2172650"/>
    <lineage>
        <taxon>Bacteria</taxon>
        <taxon>Pseudomonadati</taxon>
        <taxon>Pseudomonadota</taxon>
        <taxon>Alphaproteobacteria</taxon>
        <taxon>Caulobacterales</taxon>
        <taxon>Caulobacteraceae</taxon>
        <taxon>Caulobacter</taxon>
    </lineage>
</organism>
<comment type="similarity">
    <text evidence="2 8">Belongs to the pantothenate synthetase family.</text>
</comment>
<dbReference type="PANTHER" id="PTHR21299:SF1">
    <property type="entry name" value="PANTOATE--BETA-ALANINE LIGASE"/>
    <property type="match status" value="1"/>
</dbReference>
<dbReference type="InterPro" id="IPR003721">
    <property type="entry name" value="Pantoate_ligase"/>
</dbReference>
<dbReference type="Proteomes" id="UP000244913">
    <property type="component" value="Unassembled WGS sequence"/>
</dbReference>
<evidence type="ECO:0000313" key="10">
    <source>
        <dbReference type="Proteomes" id="UP000244913"/>
    </source>
</evidence>
<comment type="pathway">
    <text evidence="1 8">Cofactor biosynthesis; (R)-pantothenate biosynthesis; (R)-pantothenate from (R)-pantoate and beta-alanine: step 1/1.</text>
</comment>
<dbReference type="Gene3D" id="3.30.1300.10">
    <property type="entry name" value="Pantoate-beta-alanine ligase, C-terminal domain"/>
    <property type="match status" value="1"/>
</dbReference>
<comment type="subcellular location">
    <subcellularLocation>
        <location evidence="8">Cytoplasm</location>
    </subcellularLocation>
</comment>
<dbReference type="PANTHER" id="PTHR21299">
    <property type="entry name" value="CYTIDYLATE KINASE/PANTOATE-BETA-ALANINE LIGASE"/>
    <property type="match status" value="1"/>
</dbReference>
<name>A0A2T9JF57_9CAUL</name>
<feature type="binding site" evidence="8">
    <location>
        <position position="177"/>
    </location>
    <ligand>
        <name>ATP</name>
        <dbReference type="ChEBI" id="CHEBI:30616"/>
    </ligand>
</feature>
<sequence>MTRIVRTVAELREQVRAWKAAGEQVGLIPTMGALHDGHLSLVRLAQTKVKRTVASVFVNPKQFAPHEDFDAYPRGEARDAQLLESAGCDLLFAPNAAEMYPQGFSTTINLTGVSEPLEGAARPQFFGGVATVVTKLLIQAEPDIAVFGEKDYQQLQVIRRVTRDLDLPVEIVGAPTARAEDGLALSSRNAYLSTEERAAAVALPNAMKAAIAAVQAGERVETAEAAGKAALEAAGFRQVDYFDFRDADDLSRLGPDALPQAEGNGAKARLLAAAWLGKTRLIDNMGA</sequence>
<dbReference type="EC" id="6.3.2.1" evidence="8"/>
<keyword evidence="6 8" id="KW-0067">ATP-binding</keyword>
<dbReference type="GO" id="GO:0015940">
    <property type="term" value="P:pantothenate biosynthetic process"/>
    <property type="evidence" value="ECO:0007669"/>
    <property type="project" value="UniProtKB-UniRule"/>
</dbReference>
<dbReference type="HAMAP" id="MF_00158">
    <property type="entry name" value="PanC"/>
    <property type="match status" value="1"/>
</dbReference>
<feature type="binding site" evidence="8">
    <location>
        <position position="62"/>
    </location>
    <ligand>
        <name>beta-alanine</name>
        <dbReference type="ChEBI" id="CHEBI:57966"/>
    </ligand>
</feature>
<evidence type="ECO:0000256" key="5">
    <source>
        <dbReference type="ARBA" id="ARBA00022741"/>
    </source>
</evidence>
<comment type="subunit">
    <text evidence="8">Homodimer.</text>
</comment>
<evidence type="ECO:0000256" key="7">
    <source>
        <dbReference type="ARBA" id="ARBA00048258"/>
    </source>
</evidence>
<keyword evidence="8" id="KW-0963">Cytoplasm</keyword>
<feature type="active site" description="Proton donor" evidence="8">
    <location>
        <position position="38"/>
    </location>
</feature>
<keyword evidence="4 8" id="KW-0566">Pantothenate biosynthesis</keyword>
<dbReference type="RefSeq" id="WP_116567615.1">
    <property type="nucleotide sequence ID" value="NZ_QDKP01000037.1"/>
</dbReference>
<keyword evidence="5 8" id="KW-0547">Nucleotide-binding</keyword>
<evidence type="ECO:0000256" key="2">
    <source>
        <dbReference type="ARBA" id="ARBA00009256"/>
    </source>
</evidence>
<feature type="binding site" evidence="8">
    <location>
        <begin position="31"/>
        <end position="38"/>
    </location>
    <ligand>
        <name>ATP</name>
        <dbReference type="ChEBI" id="CHEBI:30616"/>
    </ligand>
</feature>
<dbReference type="Pfam" id="PF02569">
    <property type="entry name" value="Pantoate_ligase"/>
    <property type="match status" value="1"/>
</dbReference>
<evidence type="ECO:0000256" key="8">
    <source>
        <dbReference type="HAMAP-Rule" id="MF_00158"/>
    </source>
</evidence>
<feature type="binding site" evidence="8">
    <location>
        <begin position="185"/>
        <end position="188"/>
    </location>
    <ligand>
        <name>ATP</name>
        <dbReference type="ChEBI" id="CHEBI:30616"/>
    </ligand>
</feature>
<feature type="binding site" evidence="8">
    <location>
        <position position="154"/>
    </location>
    <ligand>
        <name>(R)-pantoate</name>
        <dbReference type="ChEBI" id="CHEBI:15980"/>
    </ligand>
</feature>
<reference evidence="9 10" key="1">
    <citation type="submission" date="2018-04" db="EMBL/GenBank/DDBJ databases">
        <title>The genome sequence of Caulobacter sp. 736.</title>
        <authorList>
            <person name="Gao J."/>
            <person name="Sun J."/>
        </authorList>
    </citation>
    <scope>NUCLEOTIDE SEQUENCE [LARGE SCALE GENOMIC DNA]</scope>
    <source>
        <strain evidence="9 10">736</strain>
    </source>
</reference>
<comment type="catalytic activity">
    <reaction evidence="7 8">
        <text>(R)-pantoate + beta-alanine + ATP = (R)-pantothenate + AMP + diphosphate + H(+)</text>
        <dbReference type="Rhea" id="RHEA:10912"/>
        <dbReference type="ChEBI" id="CHEBI:15378"/>
        <dbReference type="ChEBI" id="CHEBI:15980"/>
        <dbReference type="ChEBI" id="CHEBI:29032"/>
        <dbReference type="ChEBI" id="CHEBI:30616"/>
        <dbReference type="ChEBI" id="CHEBI:33019"/>
        <dbReference type="ChEBI" id="CHEBI:57966"/>
        <dbReference type="ChEBI" id="CHEBI:456215"/>
        <dbReference type="EC" id="6.3.2.1"/>
    </reaction>
</comment>
<evidence type="ECO:0000256" key="6">
    <source>
        <dbReference type="ARBA" id="ARBA00022840"/>
    </source>
</evidence>
<protein>
    <recommendedName>
        <fullName evidence="8">Pantothenate synthetase</fullName>
        <shortName evidence="8">PS</shortName>
        <ecNumber evidence="8">6.3.2.1</ecNumber>
    </recommendedName>
    <alternativeName>
        <fullName evidence="8">Pantoate--beta-alanine ligase</fullName>
    </alternativeName>
    <alternativeName>
        <fullName evidence="8">Pantoate-activating enzyme</fullName>
    </alternativeName>
</protein>
<proteinExistence type="inferred from homology"/>
<dbReference type="InterPro" id="IPR042176">
    <property type="entry name" value="Pantoate_ligase_C"/>
</dbReference>
<feature type="binding site" evidence="8">
    <location>
        <begin position="148"/>
        <end position="151"/>
    </location>
    <ligand>
        <name>ATP</name>
        <dbReference type="ChEBI" id="CHEBI:30616"/>
    </ligand>
</feature>
<dbReference type="GO" id="GO:0005829">
    <property type="term" value="C:cytosol"/>
    <property type="evidence" value="ECO:0007669"/>
    <property type="project" value="TreeGrafter"/>
</dbReference>
<keyword evidence="10" id="KW-1185">Reference proteome</keyword>
<feature type="binding site" evidence="8">
    <location>
        <position position="62"/>
    </location>
    <ligand>
        <name>(R)-pantoate</name>
        <dbReference type="ChEBI" id="CHEBI:15980"/>
    </ligand>
</feature>
<evidence type="ECO:0000256" key="1">
    <source>
        <dbReference type="ARBA" id="ARBA00004990"/>
    </source>
</evidence>
<dbReference type="UniPathway" id="UPA00028">
    <property type="reaction ID" value="UER00005"/>
</dbReference>
<dbReference type="GO" id="GO:0005524">
    <property type="term" value="F:ATP binding"/>
    <property type="evidence" value="ECO:0007669"/>
    <property type="project" value="UniProtKB-KW"/>
</dbReference>
<dbReference type="SUPFAM" id="SSF52374">
    <property type="entry name" value="Nucleotidylyl transferase"/>
    <property type="match status" value="1"/>
</dbReference>
<keyword evidence="3 8" id="KW-0436">Ligase</keyword>
<dbReference type="AlphaFoldDB" id="A0A2T9JF57"/>
<dbReference type="CDD" id="cd00560">
    <property type="entry name" value="PanC"/>
    <property type="match status" value="1"/>
</dbReference>
<dbReference type="Gene3D" id="3.40.50.620">
    <property type="entry name" value="HUPs"/>
    <property type="match status" value="1"/>
</dbReference>
<comment type="function">
    <text evidence="8">Catalyzes the condensation of pantoate with beta-alanine in an ATP-dependent reaction via a pantoyl-adenylate intermediate.</text>
</comment>